<dbReference type="GO" id="GO:0050821">
    <property type="term" value="P:protein stabilization"/>
    <property type="evidence" value="ECO:0007669"/>
    <property type="project" value="TreeGrafter"/>
</dbReference>
<evidence type="ECO:0000256" key="3">
    <source>
        <dbReference type="SAM" id="Coils"/>
    </source>
</evidence>
<accession>A0A6N4SW25</accession>
<dbReference type="GO" id="GO:0005829">
    <property type="term" value="C:cytosol"/>
    <property type="evidence" value="ECO:0007669"/>
    <property type="project" value="TreeGrafter"/>
</dbReference>
<name>A0A6N4SW25_CYTH3</name>
<dbReference type="InterPro" id="IPR024930">
    <property type="entry name" value="Skp_dom_sf"/>
</dbReference>
<dbReference type="PANTHER" id="PTHR35089:SF1">
    <property type="entry name" value="CHAPERONE PROTEIN SKP"/>
    <property type="match status" value="1"/>
</dbReference>
<dbReference type="PANTHER" id="PTHR35089">
    <property type="entry name" value="CHAPERONE PROTEIN SKP"/>
    <property type="match status" value="1"/>
</dbReference>
<evidence type="ECO:0000256" key="2">
    <source>
        <dbReference type="ARBA" id="ARBA00022729"/>
    </source>
</evidence>
<dbReference type="RefSeq" id="WP_011586758.1">
    <property type="nucleotide sequence ID" value="NC_008255.1"/>
</dbReference>
<organism evidence="5 6">
    <name type="scientific">Cytophaga hutchinsonii (strain ATCC 33406 / DSM 1761 / CIP 103989 / NBRC 15051 / NCIMB 9469 / D465)</name>
    <dbReference type="NCBI Taxonomy" id="269798"/>
    <lineage>
        <taxon>Bacteria</taxon>
        <taxon>Pseudomonadati</taxon>
        <taxon>Bacteroidota</taxon>
        <taxon>Cytophagia</taxon>
        <taxon>Cytophagales</taxon>
        <taxon>Cytophagaceae</taxon>
        <taxon>Cytophaga</taxon>
    </lineage>
</organism>
<keyword evidence="6" id="KW-1185">Reference proteome</keyword>
<dbReference type="SMART" id="SM00935">
    <property type="entry name" value="OmpH"/>
    <property type="match status" value="1"/>
</dbReference>
<keyword evidence="3" id="KW-0175">Coiled coil</keyword>
<dbReference type="InterPro" id="IPR005632">
    <property type="entry name" value="Chaperone_Skp"/>
</dbReference>
<dbReference type="Gene3D" id="3.30.910.20">
    <property type="entry name" value="Skp domain"/>
    <property type="match status" value="1"/>
</dbReference>
<evidence type="ECO:0000256" key="1">
    <source>
        <dbReference type="ARBA" id="ARBA00009091"/>
    </source>
</evidence>
<dbReference type="OrthoDB" id="1493480at2"/>
<comment type="similarity">
    <text evidence="1">Belongs to the Skp family.</text>
</comment>
<dbReference type="GO" id="GO:0051082">
    <property type="term" value="F:unfolded protein binding"/>
    <property type="evidence" value="ECO:0007669"/>
    <property type="project" value="InterPro"/>
</dbReference>
<dbReference type="Proteomes" id="UP000001822">
    <property type="component" value="Chromosome"/>
</dbReference>
<reference evidence="5 6" key="1">
    <citation type="journal article" date="2007" name="Appl. Environ. Microbiol.">
        <title>Genome sequence of the cellulolytic gliding bacterium Cytophaga hutchinsonii.</title>
        <authorList>
            <person name="Xie G."/>
            <person name="Bruce D.C."/>
            <person name="Challacombe J.F."/>
            <person name="Chertkov O."/>
            <person name="Detter J.C."/>
            <person name="Gilna P."/>
            <person name="Han C.S."/>
            <person name="Lucas S."/>
            <person name="Misra M."/>
            <person name="Myers G.L."/>
            <person name="Richardson P."/>
            <person name="Tapia R."/>
            <person name="Thayer N."/>
            <person name="Thompson L.S."/>
            <person name="Brettin T.S."/>
            <person name="Henrissat B."/>
            <person name="Wilson D.B."/>
            <person name="McBride M.J."/>
        </authorList>
    </citation>
    <scope>NUCLEOTIDE SEQUENCE [LARGE SCALE GENOMIC DNA]</scope>
    <source>
        <strain evidence="6">ATCC 33406 / DSM 1761 / CIP 103989 / NBRC 15051 / NCIMB 9469 / D465</strain>
    </source>
</reference>
<dbReference type="KEGG" id="chu:CHU_3415"/>
<evidence type="ECO:0000313" key="5">
    <source>
        <dbReference type="EMBL" id="ABG60651.1"/>
    </source>
</evidence>
<protein>
    <submittedName>
        <fullName evidence="5">Outer membrane protein, ompH family</fullName>
    </submittedName>
</protein>
<keyword evidence="2 4" id="KW-0732">Signal</keyword>
<feature type="coiled-coil region" evidence="3">
    <location>
        <begin position="45"/>
        <end position="109"/>
    </location>
</feature>
<proteinExistence type="inferred from homology"/>
<evidence type="ECO:0000313" key="6">
    <source>
        <dbReference type="Proteomes" id="UP000001822"/>
    </source>
</evidence>
<gene>
    <name evidence="5" type="primary">ompH</name>
    <name evidence="5" type="ordered locus">CHU_3415</name>
</gene>
<dbReference type="EMBL" id="CP000383">
    <property type="protein sequence ID" value="ABG60651.1"/>
    <property type="molecule type" value="Genomic_DNA"/>
</dbReference>
<dbReference type="AlphaFoldDB" id="A0A6N4SW25"/>
<feature type="chain" id="PRO_5027027266" evidence="4">
    <location>
        <begin position="24"/>
        <end position="190"/>
    </location>
</feature>
<sequence length="190" mass="21321">MHTLLRNLLLILSIVFLTAQLQAQVIPQKIGIVDVEYIINKHPDTKKIEADLQAYEDQLRKQLESKYNEYQVKLEDYKRGGSVLPPAVKADKEKELMTMQQSIQQFETTAQEDLQSKSISMLDPLLNKIQLSIDKVAAANNYTYIISTHVDSGGSAIILYAKNKAEDDISNLVLKDMGVVITPTTTTPSK</sequence>
<dbReference type="SUPFAM" id="SSF111384">
    <property type="entry name" value="OmpH-like"/>
    <property type="match status" value="1"/>
</dbReference>
<dbReference type="Pfam" id="PF03938">
    <property type="entry name" value="OmpH"/>
    <property type="match status" value="1"/>
</dbReference>
<evidence type="ECO:0000256" key="4">
    <source>
        <dbReference type="SAM" id="SignalP"/>
    </source>
</evidence>
<feature type="signal peptide" evidence="4">
    <location>
        <begin position="1"/>
        <end position="23"/>
    </location>
</feature>